<dbReference type="AlphaFoldDB" id="I7G377"/>
<proteinExistence type="evidence at transcript level"/>
<protein>
    <submittedName>
        <fullName evidence="1">Macaca fascicularis brain cDNA clone: QorA-11340, similar to human ATP-binding cassette, sub-family C (CFTR/MRP), member5 (ABCC5), mRNA, RefSeq: NM_005688.1</fullName>
    </submittedName>
</protein>
<evidence type="ECO:0000313" key="1">
    <source>
        <dbReference type="EMBL" id="BAE88009.1"/>
    </source>
</evidence>
<dbReference type="GO" id="GO:0005524">
    <property type="term" value="F:ATP binding"/>
    <property type="evidence" value="ECO:0007669"/>
    <property type="project" value="UniProtKB-KW"/>
</dbReference>
<sequence>MLTLPEGLLGKGQCKTLREVSFLPFQPLSTCSLLGAVRIWIWGESLCSGTSDRSCSLEFSGWLYSAVRMRESSWAESLAKSSGKVMFIHWECFPQPDSYANSLKFSSSLFRFK</sequence>
<accession>I7G377</accession>
<reference evidence="1" key="1">
    <citation type="journal article" date="2007" name="PLoS Biol.">
        <title>Rate of evolution in brain-expressed genes in humans and other primates.</title>
        <authorList>
            <person name="Wang H.-Y."/>
            <person name="Chien H.-C."/>
            <person name="Osada N."/>
            <person name="Hashimoto K."/>
            <person name="Sugano S."/>
            <person name="Gojobori T."/>
            <person name="Chou C.-K."/>
            <person name="Tsai S.-F."/>
            <person name="Wu C.-I."/>
            <person name="Shen C.-K.J."/>
        </authorList>
    </citation>
    <scope>NUCLEOTIDE SEQUENCE</scope>
</reference>
<organism evidence="1">
    <name type="scientific">Macaca fascicularis</name>
    <name type="common">Crab-eating macaque</name>
    <name type="synonym">Cynomolgus monkey</name>
    <dbReference type="NCBI Taxonomy" id="9541"/>
    <lineage>
        <taxon>Eukaryota</taxon>
        <taxon>Metazoa</taxon>
        <taxon>Chordata</taxon>
        <taxon>Craniata</taxon>
        <taxon>Vertebrata</taxon>
        <taxon>Euteleostomi</taxon>
        <taxon>Mammalia</taxon>
        <taxon>Eutheria</taxon>
        <taxon>Euarchontoglires</taxon>
        <taxon>Primates</taxon>
        <taxon>Haplorrhini</taxon>
        <taxon>Catarrhini</taxon>
        <taxon>Cercopithecidae</taxon>
        <taxon>Cercopithecinae</taxon>
        <taxon>Macaca</taxon>
    </lineage>
</organism>
<keyword evidence="1" id="KW-0547">Nucleotide-binding</keyword>
<keyword evidence="1" id="KW-0067">ATP-binding</keyword>
<dbReference type="EMBL" id="AB170946">
    <property type="protein sequence ID" value="BAE88009.1"/>
    <property type="molecule type" value="mRNA"/>
</dbReference>
<name>I7G377_MACFA</name>